<sequence>MKFFADQHWTERRDWVVLKLQPYKQQSVAVRKSLKLTSKYFGPYQVIKKVGSIAYKLQPLESSRIHPMFHISFLKRQVGSDRVVSSTLPVWGEEDVAILVLKAVLKRRVILRNQLPVIQWLIH</sequence>
<reference evidence="2 3" key="1">
    <citation type="submission" date="2024-11" db="EMBL/GenBank/DDBJ databases">
        <title>A near-complete genome assembly of Cinchona calisaya.</title>
        <authorList>
            <person name="Lian D.C."/>
            <person name="Zhao X.W."/>
            <person name="Wei L."/>
        </authorList>
    </citation>
    <scope>NUCLEOTIDE SEQUENCE [LARGE SCALE GENOMIC DNA]</scope>
    <source>
        <tissue evidence="2">Nenye</tissue>
    </source>
</reference>
<accession>A0ABD3AUT7</accession>
<evidence type="ECO:0000313" key="2">
    <source>
        <dbReference type="EMBL" id="KAL3534920.1"/>
    </source>
</evidence>
<gene>
    <name evidence="2" type="ORF">ACH5RR_003381</name>
</gene>
<dbReference type="PANTHER" id="PTHR46148">
    <property type="entry name" value="CHROMO DOMAIN-CONTAINING PROTEIN"/>
    <property type="match status" value="1"/>
</dbReference>
<evidence type="ECO:0000313" key="3">
    <source>
        <dbReference type="Proteomes" id="UP001630127"/>
    </source>
</evidence>
<dbReference type="AlphaFoldDB" id="A0ABD3AUT7"/>
<comment type="caution">
    <text evidence="2">The sequence shown here is derived from an EMBL/GenBank/DDBJ whole genome shotgun (WGS) entry which is preliminary data.</text>
</comment>
<keyword evidence="3" id="KW-1185">Reference proteome</keyword>
<dbReference type="Pfam" id="PF24626">
    <property type="entry name" value="SH3_Tf2-1"/>
    <property type="match status" value="1"/>
</dbReference>
<proteinExistence type="predicted"/>
<dbReference type="InterPro" id="IPR056924">
    <property type="entry name" value="SH3_Tf2-1"/>
</dbReference>
<protein>
    <recommendedName>
        <fullName evidence="1">Tf2-1-like SH3-like domain-containing protein</fullName>
    </recommendedName>
</protein>
<dbReference type="PANTHER" id="PTHR46148:SF52">
    <property type="entry name" value="OS04G0603800 PROTEIN"/>
    <property type="match status" value="1"/>
</dbReference>
<dbReference type="Proteomes" id="UP001630127">
    <property type="component" value="Unassembled WGS sequence"/>
</dbReference>
<evidence type="ECO:0000259" key="1">
    <source>
        <dbReference type="Pfam" id="PF24626"/>
    </source>
</evidence>
<organism evidence="2 3">
    <name type="scientific">Cinchona calisaya</name>
    <dbReference type="NCBI Taxonomy" id="153742"/>
    <lineage>
        <taxon>Eukaryota</taxon>
        <taxon>Viridiplantae</taxon>
        <taxon>Streptophyta</taxon>
        <taxon>Embryophyta</taxon>
        <taxon>Tracheophyta</taxon>
        <taxon>Spermatophyta</taxon>
        <taxon>Magnoliopsida</taxon>
        <taxon>eudicotyledons</taxon>
        <taxon>Gunneridae</taxon>
        <taxon>Pentapetalae</taxon>
        <taxon>asterids</taxon>
        <taxon>lamiids</taxon>
        <taxon>Gentianales</taxon>
        <taxon>Rubiaceae</taxon>
        <taxon>Cinchonoideae</taxon>
        <taxon>Cinchoneae</taxon>
        <taxon>Cinchona</taxon>
    </lineage>
</organism>
<name>A0ABD3AUT7_9GENT</name>
<dbReference type="EMBL" id="JBJUIK010000002">
    <property type="protein sequence ID" value="KAL3534920.1"/>
    <property type="molecule type" value="Genomic_DNA"/>
</dbReference>
<feature type="domain" description="Tf2-1-like SH3-like" evidence="1">
    <location>
        <begin position="14"/>
        <end position="76"/>
    </location>
</feature>